<feature type="non-terminal residue" evidence="2">
    <location>
        <position position="80"/>
    </location>
</feature>
<feature type="compositionally biased region" description="Basic and acidic residues" evidence="1">
    <location>
        <begin position="60"/>
        <end position="74"/>
    </location>
</feature>
<accession>A0A382MFZ7</accession>
<protein>
    <submittedName>
        <fullName evidence="2">Uncharacterized protein</fullName>
    </submittedName>
</protein>
<evidence type="ECO:0000256" key="1">
    <source>
        <dbReference type="SAM" id="MobiDB-lite"/>
    </source>
</evidence>
<dbReference type="AlphaFoldDB" id="A0A382MFZ7"/>
<reference evidence="2" key="1">
    <citation type="submission" date="2018-05" db="EMBL/GenBank/DDBJ databases">
        <authorList>
            <person name="Lanie J.A."/>
            <person name="Ng W.-L."/>
            <person name="Kazmierczak K.M."/>
            <person name="Andrzejewski T.M."/>
            <person name="Davidsen T.M."/>
            <person name="Wayne K.J."/>
            <person name="Tettelin H."/>
            <person name="Glass J.I."/>
            <person name="Rusch D."/>
            <person name="Podicherti R."/>
            <person name="Tsui H.-C.T."/>
            <person name="Winkler M.E."/>
        </authorList>
    </citation>
    <scope>NUCLEOTIDE SEQUENCE</scope>
</reference>
<feature type="compositionally biased region" description="Basic and acidic residues" evidence="1">
    <location>
        <begin position="37"/>
        <end position="52"/>
    </location>
</feature>
<organism evidence="2">
    <name type="scientific">marine metagenome</name>
    <dbReference type="NCBI Taxonomy" id="408172"/>
    <lineage>
        <taxon>unclassified sequences</taxon>
        <taxon>metagenomes</taxon>
        <taxon>ecological metagenomes</taxon>
    </lineage>
</organism>
<sequence length="80" mass="9194">VPSVLFCTEDWSILPDQRSRSRRFPNRTFRGFQESARSPHEKLHDPSGKEKPNGNGSMQSEKDSKSLPLKKRDIPSLSKR</sequence>
<proteinExistence type="predicted"/>
<feature type="region of interest" description="Disordered" evidence="1">
    <location>
        <begin position="17"/>
        <end position="80"/>
    </location>
</feature>
<evidence type="ECO:0000313" key="2">
    <source>
        <dbReference type="EMBL" id="SVC47015.1"/>
    </source>
</evidence>
<gene>
    <name evidence="2" type="ORF">METZ01_LOCUS299869</name>
</gene>
<name>A0A382MFZ7_9ZZZZ</name>
<dbReference type="EMBL" id="UINC01092973">
    <property type="protein sequence ID" value="SVC47015.1"/>
    <property type="molecule type" value="Genomic_DNA"/>
</dbReference>
<feature type="non-terminal residue" evidence="2">
    <location>
        <position position="1"/>
    </location>
</feature>